<dbReference type="SUPFAM" id="SSF55729">
    <property type="entry name" value="Acyl-CoA N-acyltransferases (Nat)"/>
    <property type="match status" value="1"/>
</dbReference>
<dbReference type="InterPro" id="IPR050276">
    <property type="entry name" value="MshD_Acetyltransferase"/>
</dbReference>
<evidence type="ECO:0000313" key="3">
    <source>
        <dbReference type="Proteomes" id="UP000596248"/>
    </source>
</evidence>
<proteinExistence type="predicted"/>
<dbReference type="PROSITE" id="PS51186">
    <property type="entry name" value="GNAT"/>
    <property type="match status" value="1"/>
</dbReference>
<keyword evidence="3" id="KW-1185">Reference proteome</keyword>
<evidence type="ECO:0000259" key="1">
    <source>
        <dbReference type="PROSITE" id="PS51186"/>
    </source>
</evidence>
<organism evidence="2 3">
    <name type="scientific">Brevibacillus choshinensis</name>
    <dbReference type="NCBI Taxonomy" id="54911"/>
    <lineage>
        <taxon>Bacteria</taxon>
        <taxon>Bacillati</taxon>
        <taxon>Bacillota</taxon>
        <taxon>Bacilli</taxon>
        <taxon>Bacillales</taxon>
        <taxon>Paenibacillaceae</taxon>
        <taxon>Brevibacillus</taxon>
    </lineage>
</organism>
<dbReference type="Pfam" id="PF00583">
    <property type="entry name" value="Acetyltransf_1"/>
    <property type="match status" value="1"/>
</dbReference>
<dbReference type="Gene3D" id="3.40.630.30">
    <property type="match status" value="1"/>
</dbReference>
<reference evidence="2 3" key="1">
    <citation type="submission" date="2021-01" db="EMBL/GenBank/DDBJ databases">
        <title>Identification of strong promoters based on the transcriptome of Brevibacillus choshinensis.</title>
        <authorList>
            <person name="Yao D."/>
            <person name="Zhang K."/>
            <person name="Wu J."/>
        </authorList>
    </citation>
    <scope>NUCLEOTIDE SEQUENCE [LARGE SCALE GENOMIC DNA]</scope>
    <source>
        <strain evidence="2 3">HPD31-SP3</strain>
    </source>
</reference>
<name>A0ABX7FUB3_BRECH</name>
<dbReference type="PANTHER" id="PTHR43617:SF31">
    <property type="entry name" value="MYCOTHIOL ACETYLTRANSFERASE"/>
    <property type="match status" value="1"/>
</dbReference>
<dbReference type="EMBL" id="CP069127">
    <property type="protein sequence ID" value="QRG69314.1"/>
    <property type="molecule type" value="Genomic_DNA"/>
</dbReference>
<dbReference type="Proteomes" id="UP000596248">
    <property type="component" value="Chromosome"/>
</dbReference>
<feature type="domain" description="N-acetyltransferase" evidence="1">
    <location>
        <begin position="1"/>
        <end position="156"/>
    </location>
</feature>
<dbReference type="InterPro" id="IPR000182">
    <property type="entry name" value="GNAT_dom"/>
</dbReference>
<evidence type="ECO:0000313" key="2">
    <source>
        <dbReference type="EMBL" id="QRG69314.1"/>
    </source>
</evidence>
<dbReference type="RefSeq" id="WP_203356308.1">
    <property type="nucleotide sequence ID" value="NZ_CP069127.1"/>
</dbReference>
<protein>
    <submittedName>
        <fullName evidence="2">GNAT family N-acetyltransferase</fullName>
    </submittedName>
</protein>
<accession>A0ABX7FUB3</accession>
<dbReference type="PANTHER" id="PTHR43617">
    <property type="entry name" value="L-AMINO ACID N-ACETYLTRANSFERASE"/>
    <property type="match status" value="1"/>
</dbReference>
<dbReference type="InterPro" id="IPR016181">
    <property type="entry name" value="Acyl_CoA_acyltransferase"/>
</dbReference>
<gene>
    <name evidence="2" type="ORF">JNE38_09370</name>
</gene>
<sequence>MQLHPLTEAEAKEIVTWVYPEPYSFYNVEESEEVMREFLDGTYFSLRDGEDQLMGFFCYGKNAQVPAGRTAGMYEGEDVWDIGLGMKPELTGRGFGRSFLQKGIEFAVQRYSPRQLRLSIASFNKRAIKLYENMGFREVGSFPSKEVTFRVMTKDV</sequence>